<dbReference type="InterPro" id="IPR016181">
    <property type="entry name" value="Acyl_CoA_acyltransferase"/>
</dbReference>
<dbReference type="PANTHER" id="PTHR41368:SF1">
    <property type="entry name" value="PROTEIN YGHO"/>
    <property type="match status" value="1"/>
</dbReference>
<protein>
    <recommendedName>
        <fullName evidence="3">GNAT family N-acetyltransferase</fullName>
    </recommendedName>
</protein>
<dbReference type="Gene3D" id="3.40.630.30">
    <property type="match status" value="1"/>
</dbReference>
<dbReference type="EMBL" id="JAAGVY010000026">
    <property type="protein sequence ID" value="NEN24462.1"/>
    <property type="molecule type" value="Genomic_DNA"/>
</dbReference>
<evidence type="ECO:0000313" key="2">
    <source>
        <dbReference type="Proteomes" id="UP000486602"/>
    </source>
</evidence>
<dbReference type="InterPro" id="IPR039968">
    <property type="entry name" value="BcerS-like"/>
</dbReference>
<dbReference type="SUPFAM" id="SSF55729">
    <property type="entry name" value="Acyl-CoA N-acyltransferases (Nat)"/>
    <property type="match status" value="1"/>
</dbReference>
<evidence type="ECO:0000313" key="1">
    <source>
        <dbReference type="EMBL" id="NEN24462.1"/>
    </source>
</evidence>
<dbReference type="Proteomes" id="UP000486602">
    <property type="component" value="Unassembled WGS sequence"/>
</dbReference>
<name>A0A7K3WU95_9FLAO</name>
<dbReference type="AlphaFoldDB" id="A0A7K3WU95"/>
<proteinExistence type="predicted"/>
<organism evidence="1 2">
    <name type="scientific">Cryomorpha ignava</name>
    <dbReference type="NCBI Taxonomy" id="101383"/>
    <lineage>
        <taxon>Bacteria</taxon>
        <taxon>Pseudomonadati</taxon>
        <taxon>Bacteroidota</taxon>
        <taxon>Flavobacteriia</taxon>
        <taxon>Flavobacteriales</taxon>
        <taxon>Cryomorphaceae</taxon>
        <taxon>Cryomorpha</taxon>
    </lineage>
</organism>
<reference evidence="1 2" key="1">
    <citation type="submission" date="2020-02" db="EMBL/GenBank/DDBJ databases">
        <title>Out from the shadows clarifying the taxonomy of the family Cryomorphaceae and related taxa by utilizing the GTDB taxonomic framework.</title>
        <authorList>
            <person name="Bowman J.P."/>
        </authorList>
    </citation>
    <scope>NUCLEOTIDE SEQUENCE [LARGE SCALE GENOMIC DNA]</scope>
    <source>
        <strain evidence="1 2">QSSC 1-22</strain>
    </source>
</reference>
<sequence>MRAIPVDDNLSIKAFHDMAKIIYANDPNYIPHIIQDIEKVFNPDKNKLLKDGKAERWVFYNAKDELIGRVAAFVNPKTAYTENQPTGGMGFFESVNDQEIANFILDTAKNWLTSEGMEAMDGPVNLGERNQFWGCLTSNFTDPNSYAMNYNPPHYPTLLENYGFETYFNQYLYKRPVYMPVQEVFIRKIERLKDVSNIRVCNVVGKSLTEVAEDFRTVYNASWGGHDNFKPMKMEGAQKIMKSLKPVIDKRIVFFAYQNDEPIAFFINIPELNEIFKYVDGNLNWIGKLKFLYHKWKGTPRTMVGIVFGVSKKWHGMGVEGAMIHWAGDYLKKIKQYDEIVMTWVGDFNPKMIKVCENLGAARYREMKTYRFLFDRTIPFERCPVVE</sequence>
<evidence type="ECO:0008006" key="3">
    <source>
        <dbReference type="Google" id="ProtNLM"/>
    </source>
</evidence>
<dbReference type="RefSeq" id="WP_163285856.1">
    <property type="nucleotide sequence ID" value="NZ_JAAGVY010000026.1"/>
</dbReference>
<gene>
    <name evidence="1" type="ORF">G3O08_13205</name>
</gene>
<dbReference type="PANTHER" id="PTHR41368">
    <property type="entry name" value="PROTEIN YGHO"/>
    <property type="match status" value="1"/>
</dbReference>
<keyword evidence="2" id="KW-1185">Reference proteome</keyword>
<comment type="caution">
    <text evidence="1">The sequence shown here is derived from an EMBL/GenBank/DDBJ whole genome shotgun (WGS) entry which is preliminary data.</text>
</comment>
<accession>A0A7K3WU95</accession>